<dbReference type="AlphaFoldDB" id="A0A816J0L3"/>
<dbReference type="EMBL" id="HG994373">
    <property type="protein sequence ID" value="CAF1748876.1"/>
    <property type="molecule type" value="Genomic_DNA"/>
</dbReference>
<sequence>MNPVSKRESFAISLSLGLAMPLRFKPSRVVGLVDLHNLL</sequence>
<gene>
    <name evidence="1" type="ORF">DARMORV10_C09P37970.1</name>
</gene>
<accession>A0A816J0L3</accession>
<name>A0A816J0L3_BRANA</name>
<organism evidence="1">
    <name type="scientific">Brassica napus</name>
    <name type="common">Rape</name>
    <dbReference type="NCBI Taxonomy" id="3708"/>
    <lineage>
        <taxon>Eukaryota</taxon>
        <taxon>Viridiplantae</taxon>
        <taxon>Streptophyta</taxon>
        <taxon>Embryophyta</taxon>
        <taxon>Tracheophyta</taxon>
        <taxon>Spermatophyta</taxon>
        <taxon>Magnoliopsida</taxon>
        <taxon>eudicotyledons</taxon>
        <taxon>Gunneridae</taxon>
        <taxon>Pentapetalae</taxon>
        <taxon>rosids</taxon>
        <taxon>malvids</taxon>
        <taxon>Brassicales</taxon>
        <taxon>Brassicaceae</taxon>
        <taxon>Brassiceae</taxon>
        <taxon>Brassica</taxon>
    </lineage>
</organism>
<dbReference type="Proteomes" id="UP001295469">
    <property type="component" value="Chromosome C09"/>
</dbReference>
<reference evidence="1" key="1">
    <citation type="submission" date="2021-01" db="EMBL/GenBank/DDBJ databases">
        <authorList>
            <consortium name="Genoscope - CEA"/>
            <person name="William W."/>
        </authorList>
    </citation>
    <scope>NUCLEOTIDE SEQUENCE</scope>
</reference>
<proteinExistence type="predicted"/>
<protein>
    <submittedName>
        <fullName evidence="1">(rape) hypothetical protein</fullName>
    </submittedName>
</protein>
<evidence type="ECO:0000313" key="1">
    <source>
        <dbReference type="EMBL" id="CAF1748876.1"/>
    </source>
</evidence>